<evidence type="ECO:0000259" key="7">
    <source>
        <dbReference type="Pfam" id="PF01208"/>
    </source>
</evidence>
<accession>A0A150JMB1</accession>
<dbReference type="NCBIfam" id="NF004889">
    <property type="entry name" value="PRK06252.1"/>
    <property type="match status" value="1"/>
</dbReference>
<dbReference type="GO" id="GO:0046872">
    <property type="term" value="F:metal ion binding"/>
    <property type="evidence" value="ECO:0007669"/>
    <property type="project" value="UniProtKB-KW"/>
</dbReference>
<dbReference type="GO" id="GO:0015948">
    <property type="term" value="P:methanogenesis"/>
    <property type="evidence" value="ECO:0007669"/>
    <property type="project" value="UniProtKB-KW"/>
</dbReference>
<dbReference type="Pfam" id="PF01208">
    <property type="entry name" value="URO-D"/>
    <property type="match status" value="1"/>
</dbReference>
<evidence type="ECO:0000256" key="6">
    <source>
        <dbReference type="ARBA" id="ARBA00022994"/>
    </source>
</evidence>
<dbReference type="NCBIfam" id="NF040654">
    <property type="entry name" value="MtaA_Meth"/>
    <property type="match status" value="1"/>
</dbReference>
<dbReference type="InterPro" id="IPR052024">
    <property type="entry name" value="Methanogen_methyltrans"/>
</dbReference>
<dbReference type="InterPro" id="IPR006360">
    <property type="entry name" value="Mtase_MtaA_CmuA"/>
</dbReference>
<evidence type="ECO:0000313" key="9">
    <source>
        <dbReference type="EMBL" id="KYC58004.1"/>
    </source>
</evidence>
<dbReference type="SUPFAM" id="SSF51726">
    <property type="entry name" value="UROD/MetE-like"/>
    <property type="match status" value="1"/>
</dbReference>
<keyword evidence="3 8" id="KW-0808">Transferase</keyword>
<dbReference type="PANTHER" id="PTHR47099:SF1">
    <property type="entry name" value="METHYLCOBAMIDE:COM METHYLTRANSFERASE MTBA"/>
    <property type="match status" value="1"/>
</dbReference>
<dbReference type="InterPro" id="IPR038071">
    <property type="entry name" value="UROD/MetE-like_sf"/>
</dbReference>
<keyword evidence="2 8" id="KW-0489">Methyltransferase</keyword>
<dbReference type="GO" id="GO:0004853">
    <property type="term" value="F:uroporphyrinogen decarboxylase activity"/>
    <property type="evidence" value="ECO:0007669"/>
    <property type="project" value="InterPro"/>
</dbReference>
<dbReference type="Gene3D" id="3.20.20.210">
    <property type="match status" value="1"/>
</dbReference>
<dbReference type="Proteomes" id="UP000092420">
    <property type="component" value="Unassembled WGS sequence"/>
</dbReference>
<dbReference type="GO" id="GO:0006779">
    <property type="term" value="P:porphyrin-containing compound biosynthetic process"/>
    <property type="evidence" value="ECO:0007669"/>
    <property type="project" value="InterPro"/>
</dbReference>
<dbReference type="GO" id="GO:0006730">
    <property type="term" value="P:one-carbon metabolic process"/>
    <property type="evidence" value="ECO:0007669"/>
    <property type="project" value="InterPro"/>
</dbReference>
<comment type="caution">
    <text evidence="8">The sequence shown here is derived from an EMBL/GenBank/DDBJ whole genome shotgun (WGS) entry which is preliminary data.</text>
</comment>
<evidence type="ECO:0000313" key="10">
    <source>
        <dbReference type="Proteomes" id="UP000092420"/>
    </source>
</evidence>
<evidence type="ECO:0000256" key="4">
    <source>
        <dbReference type="ARBA" id="ARBA00022723"/>
    </source>
</evidence>
<name>A0A150JDP8_9EURY</name>
<dbReference type="PANTHER" id="PTHR47099">
    <property type="entry name" value="METHYLCOBAMIDE:COM METHYLTRANSFERASE MTBA"/>
    <property type="match status" value="1"/>
</dbReference>
<dbReference type="NCBIfam" id="TIGR01463">
    <property type="entry name" value="mtaA_cmuA"/>
    <property type="match status" value="1"/>
</dbReference>
<reference evidence="8 10" key="1">
    <citation type="journal article" date="2016" name="ISME J.">
        <title>Chasing the elusive Euryarchaeota class WSA2: genomes reveal a uniquely fastidious methyl-reducing methanogen.</title>
        <authorList>
            <person name="Nobu M.K."/>
            <person name="Narihiro T."/>
            <person name="Kuroda K."/>
            <person name="Mei R."/>
            <person name="Liu W.T."/>
        </authorList>
    </citation>
    <scope>NUCLEOTIDE SEQUENCE [LARGE SCALE GENOMIC DNA]</scope>
    <source>
        <strain evidence="8">ADurb1013_Bin02101</strain>
        <strain evidence="9">ADurb1213_Bin02801</strain>
    </source>
</reference>
<accession>A0A150JIA4</accession>
<evidence type="ECO:0000256" key="1">
    <source>
        <dbReference type="ARBA" id="ARBA00001947"/>
    </source>
</evidence>
<evidence type="ECO:0000256" key="2">
    <source>
        <dbReference type="ARBA" id="ARBA00022603"/>
    </source>
</evidence>
<dbReference type="AlphaFoldDB" id="A0A150JDP8"/>
<evidence type="ECO:0000256" key="3">
    <source>
        <dbReference type="ARBA" id="ARBA00022679"/>
    </source>
</evidence>
<keyword evidence="4" id="KW-0479">Metal-binding</keyword>
<evidence type="ECO:0000313" key="8">
    <source>
        <dbReference type="EMBL" id="KYC55044.1"/>
    </source>
</evidence>
<dbReference type="EMBL" id="LNJE01000006">
    <property type="protein sequence ID" value="KYC58004.1"/>
    <property type="molecule type" value="Genomic_DNA"/>
</dbReference>
<keyword evidence="6" id="KW-0484">Methanogenesis</keyword>
<dbReference type="InterPro" id="IPR000257">
    <property type="entry name" value="Uroporphyrinogen_deCOase"/>
</dbReference>
<dbReference type="GO" id="GO:0032259">
    <property type="term" value="P:methylation"/>
    <property type="evidence" value="ECO:0007669"/>
    <property type="project" value="UniProtKB-KW"/>
</dbReference>
<sequence>MVNLTLKERLKRTLNGKTVDKTPVLAVTQTGTKDLMSLTKYYWPDANWNPKALAQLAISAHKEIGFEAVRIPYCLTVLLEALGCEIEKGDTTRQAAVKGHPYNSRKPVPIGKVPETILSSGRIPIMIEAIKIIKDIVGDNVPIIAGSEGPVTIASGLVEVTTLMRWFIREKEGLLEYLQYGSDAMISYANALLDAGADAFVVLDPVASPELISPKDFNDLVLPIYKDISKKIKGDSILHICGDITAILPSLRESGFIGLSIEEKTDMKEAKDTLEDKIKLIGNISSAKTLLNGTYNEVYEECITALEKGTDILAPGCGLAPMTPIKNCIAMIDARNNYFKK</sequence>
<accession>A0A150JDP8</accession>
<dbReference type="EMBL" id="LNJB01000004">
    <property type="protein sequence ID" value="KYC55044.1"/>
    <property type="molecule type" value="Genomic_DNA"/>
</dbReference>
<comment type="cofactor">
    <cofactor evidence="1">
        <name>Zn(2+)</name>
        <dbReference type="ChEBI" id="CHEBI:29105"/>
    </cofactor>
</comment>
<feature type="domain" description="Uroporphyrinogen decarboxylase (URO-D)" evidence="7">
    <location>
        <begin position="6"/>
        <end position="338"/>
    </location>
</feature>
<dbReference type="EC" id="2.1.1.246" evidence="8"/>
<organism evidence="8 10">
    <name type="scientific">Candidatus Methanofastidiosum methylothiophilum</name>
    <dbReference type="NCBI Taxonomy" id="1705564"/>
    <lineage>
        <taxon>Archaea</taxon>
        <taxon>Methanobacteriati</taxon>
        <taxon>Methanobacteriota</taxon>
        <taxon>Stenosarchaea group</taxon>
        <taxon>Candidatus Methanofastidiosia</taxon>
        <taxon>Candidatus Methanofastidiosales</taxon>
        <taxon>Candidatus Methanofastidiosaceae</taxon>
        <taxon>Candidatus Methanofastidiosum</taxon>
    </lineage>
</organism>
<evidence type="ECO:0000256" key="5">
    <source>
        <dbReference type="ARBA" id="ARBA00022833"/>
    </source>
</evidence>
<proteinExistence type="predicted"/>
<gene>
    <name evidence="8" type="primary">mtaA</name>
    <name evidence="8" type="ORF">AN188_00480</name>
    <name evidence="9" type="ORF">APG09_00714</name>
</gene>
<keyword evidence="5" id="KW-0862">Zinc</keyword>
<protein>
    <submittedName>
        <fullName evidence="8">Methylcobamide:CoM methyltransferase MtaA</fullName>
        <ecNumber evidence="8">2.1.1.246</ecNumber>
    </submittedName>
</protein>
<dbReference type="GO" id="GO:1990088">
    <property type="term" value="F:[methyl-Co(III) methanol-specific corrinoid protein]:coenzyme M methyltransferase"/>
    <property type="evidence" value="ECO:0007669"/>
    <property type="project" value="UniProtKB-EC"/>
</dbReference>